<proteinExistence type="predicted"/>
<evidence type="ECO:0000313" key="3">
    <source>
        <dbReference type="Proteomes" id="UP000700732"/>
    </source>
</evidence>
<dbReference type="EMBL" id="VFIA01000020">
    <property type="protein sequence ID" value="MBC3792857.1"/>
    <property type="molecule type" value="Genomic_DNA"/>
</dbReference>
<name>A0ABR6W8L4_9BACT</name>
<organism evidence="2 3">
    <name type="scientific">Spirosoma utsteinense</name>
    <dbReference type="NCBI Taxonomy" id="2585773"/>
    <lineage>
        <taxon>Bacteria</taxon>
        <taxon>Pseudomonadati</taxon>
        <taxon>Bacteroidota</taxon>
        <taxon>Cytophagia</taxon>
        <taxon>Cytophagales</taxon>
        <taxon>Cytophagaceae</taxon>
        <taxon>Spirosoma</taxon>
    </lineage>
</organism>
<protein>
    <recommendedName>
        <fullName evidence="1">Tail specific protease domain-containing protein</fullName>
    </recommendedName>
</protein>
<sequence>MSRQIWVYVATCLVMFSLRAQPPIPSEGRLVHSYNQAVWNPSAIQRVADIGKLWSTLKYFHPQFMKGQLQADQLLLTTVDPLLDNPSKENFVRTVQGMLRLVGDTTTRIEPTRPLVHSGLAHPGAPSRLLPAKGAYIAIAQERFTAPYPLDSFLTSSLAKQPFLLIDLRNQAENERLGLLQYTAFVQPLVAGLIDHTLIFPTLRTAYYHAFLRQDFPDELDVIPARDRGGDPNYWYQERFGLKNTSQGAYLTARKPHLRDKRICFLVNQFDNANTLKALLALRNRNGCQLIFDGPMPDYLLGDYHTLDLTDGVRVKVKVGERIYEDGTLGVGPDQVVPVGQSLPTDVFIKLALKRWKTPTVRPKKTVENTVYIRLPQPTYADTLYPARNVRLLALFNFWSVINYFCPNKHLLKASWDKALLYFVPRFVFASDYKSYFWLLRELSAQLNDGHGEVLYQQSILPPAGITDYFAPFCVKYVEGKTIVVKSLNDKRSPTIGDQLLSLDGIPLDTLVERWHQYAASSNEFSYRHLLHKVPLMSRSGDEPFAVEVRHPDGRQEVFQVSPVRKEVYWPAMLGVYYAPVPKPYWRSLNDSTGYVRVNSIYSHQVDSVWQALRDYKYIILDARGYPRDETIVQTIAAPFMGQTDTVCINAFPEISHPLFSRNAVTLEAETVSPLANFVAVPQRKTFVLLCGQNASQAETNIMAWQKLLHPVTIGLPTIGANGVSNTILMAGGYSSRYSGYAVYYPDGTPNQGLGVKIDIPVTLTKQGELGGQDEILERALRYIDKPGR</sequence>
<dbReference type="Proteomes" id="UP000700732">
    <property type="component" value="Unassembled WGS sequence"/>
</dbReference>
<keyword evidence="3" id="KW-1185">Reference proteome</keyword>
<evidence type="ECO:0000313" key="2">
    <source>
        <dbReference type="EMBL" id="MBC3792857.1"/>
    </source>
</evidence>
<dbReference type="RefSeq" id="WP_186738616.1">
    <property type="nucleotide sequence ID" value="NZ_VFIA01000020.1"/>
</dbReference>
<dbReference type="InterPro" id="IPR005151">
    <property type="entry name" value="Tail-specific_protease"/>
</dbReference>
<dbReference type="InterPro" id="IPR029045">
    <property type="entry name" value="ClpP/crotonase-like_dom_sf"/>
</dbReference>
<dbReference type="SUPFAM" id="SSF52096">
    <property type="entry name" value="ClpP/crotonase"/>
    <property type="match status" value="1"/>
</dbReference>
<evidence type="ECO:0000259" key="1">
    <source>
        <dbReference type="Pfam" id="PF03572"/>
    </source>
</evidence>
<gene>
    <name evidence="2" type="ORF">FH603_3371</name>
</gene>
<feature type="domain" description="Tail specific protease" evidence="1">
    <location>
        <begin position="593"/>
        <end position="762"/>
    </location>
</feature>
<dbReference type="Gene3D" id="3.90.226.10">
    <property type="entry name" value="2-enoyl-CoA Hydratase, Chain A, domain 1"/>
    <property type="match status" value="1"/>
</dbReference>
<accession>A0ABR6W8L4</accession>
<dbReference type="Pfam" id="PF03572">
    <property type="entry name" value="Peptidase_S41"/>
    <property type="match status" value="1"/>
</dbReference>
<reference evidence="2 3" key="1">
    <citation type="submission" date="2019-06" db="EMBL/GenBank/DDBJ databases">
        <title>Spirosoma utsteinense sp. nov. isolated from Antarctic ice-free soils.</title>
        <authorList>
            <person name="Tahon G."/>
        </authorList>
    </citation>
    <scope>NUCLEOTIDE SEQUENCE [LARGE SCALE GENOMIC DNA]</scope>
    <source>
        <strain evidence="2 3">LMG 31447</strain>
    </source>
</reference>
<comment type="caution">
    <text evidence="2">The sequence shown here is derived from an EMBL/GenBank/DDBJ whole genome shotgun (WGS) entry which is preliminary data.</text>
</comment>